<dbReference type="AlphaFoldDB" id="A0ABD7VKQ1"/>
<feature type="domain" description="PoNi C-terminal" evidence="1">
    <location>
        <begin position="142"/>
        <end position="246"/>
    </location>
</feature>
<gene>
    <name evidence="2" type="ORF">PS732_04331</name>
</gene>
<dbReference type="Gene3D" id="1.10.3920.10">
    <property type="entry name" value="PA2201 C-terminal domain-like"/>
    <property type="match status" value="1"/>
</dbReference>
<proteinExistence type="predicted"/>
<evidence type="ECO:0000313" key="3">
    <source>
        <dbReference type="Proteomes" id="UP000325779"/>
    </source>
</evidence>
<dbReference type="InterPro" id="IPR015025">
    <property type="entry name" value="PoNi_C"/>
</dbReference>
<dbReference type="EMBL" id="CABVIJ010000021">
    <property type="protein sequence ID" value="VVP29825.1"/>
    <property type="molecule type" value="Genomic_DNA"/>
</dbReference>
<comment type="caution">
    <text evidence="2">The sequence shown here is derived from an EMBL/GenBank/DDBJ whole genome shotgun (WGS) entry which is preliminary data.</text>
</comment>
<dbReference type="Pfam" id="PF08929">
    <property type="entry name" value="PoNi_C"/>
    <property type="match status" value="1"/>
</dbReference>
<name>A0ABD7VKQ1_PSEFL</name>
<dbReference type="Proteomes" id="UP000325779">
    <property type="component" value="Unassembled WGS sequence"/>
</dbReference>
<dbReference type="InterPro" id="IPR028983">
    <property type="entry name" value="PA2201-like_C"/>
</dbReference>
<dbReference type="RefSeq" id="WP_150597839.1">
    <property type="nucleotide sequence ID" value="NZ_CABVIJ010000021.1"/>
</dbReference>
<evidence type="ECO:0000313" key="2">
    <source>
        <dbReference type="EMBL" id="VVP29825.1"/>
    </source>
</evidence>
<dbReference type="SUPFAM" id="SSF140731">
    <property type="entry name" value="PA2201 C-terminal domain-like"/>
    <property type="match status" value="1"/>
</dbReference>
<protein>
    <recommendedName>
        <fullName evidence="1">PoNi C-terminal domain-containing protein</fullName>
    </recommendedName>
</protein>
<accession>A0ABD7VKQ1</accession>
<organism evidence="2 3">
    <name type="scientific">Pseudomonas fluorescens</name>
    <dbReference type="NCBI Taxonomy" id="294"/>
    <lineage>
        <taxon>Bacteria</taxon>
        <taxon>Pseudomonadati</taxon>
        <taxon>Pseudomonadota</taxon>
        <taxon>Gammaproteobacteria</taxon>
        <taxon>Pseudomonadales</taxon>
        <taxon>Pseudomonadaceae</taxon>
        <taxon>Pseudomonas</taxon>
    </lineage>
</organism>
<evidence type="ECO:0000259" key="1">
    <source>
        <dbReference type="Pfam" id="PF08929"/>
    </source>
</evidence>
<sequence>MNRRQKFLTEARYIDFLAYSDETKEFWANNTFESDTPEQEASLRATHFKNVALKKLFISYTAGLEITSLVPLLEELITHYENRQEKLSLSENIVDISPLAIDDWLDEYEECVQVISLCILLRRTDLLKRFVELFDKAGYNGQDALYEDLLCKVLPDREDIDDWYHEVYTPLLQAIYADEKDEASDLLAEYCKEWYPAFKQAPWHDSHLQGDEGSYVGYWAFEAGAVAFLYGIDDRKINHMVYPKDLVEYARGHTTSDKNNTINRIEAGQPCSKTGFWFTPAQENSRRHFQQGEIFPDITDSRWGDTLWYWSGEE</sequence>
<reference evidence="2 3" key="1">
    <citation type="submission" date="2019-09" db="EMBL/GenBank/DDBJ databases">
        <authorList>
            <person name="Chandra G."/>
            <person name="Truman W A."/>
        </authorList>
    </citation>
    <scope>NUCLEOTIDE SEQUENCE [LARGE SCALE GENOMIC DNA]</scope>
    <source>
        <strain evidence="2">PS732</strain>
    </source>
</reference>